<dbReference type="Proteomes" id="UP001186974">
    <property type="component" value="Unassembled WGS sequence"/>
</dbReference>
<keyword evidence="2" id="KW-1185">Reference proteome</keyword>
<organism evidence="1 2">
    <name type="scientific">Coniosporium uncinatum</name>
    <dbReference type="NCBI Taxonomy" id="93489"/>
    <lineage>
        <taxon>Eukaryota</taxon>
        <taxon>Fungi</taxon>
        <taxon>Dikarya</taxon>
        <taxon>Ascomycota</taxon>
        <taxon>Pezizomycotina</taxon>
        <taxon>Dothideomycetes</taxon>
        <taxon>Dothideomycetes incertae sedis</taxon>
        <taxon>Coniosporium</taxon>
    </lineage>
</organism>
<evidence type="ECO:0000313" key="2">
    <source>
        <dbReference type="Proteomes" id="UP001186974"/>
    </source>
</evidence>
<comment type="caution">
    <text evidence="1">The sequence shown here is derived from an EMBL/GenBank/DDBJ whole genome shotgun (WGS) entry which is preliminary data.</text>
</comment>
<sequence length="596" mass="67309">SLQKAPPHKLRKTPGGACADEFKADQASLEEAEKTLANFDWRQVEHEGHEAEVHENRWLPRQFAALSAEDIIARVRDQGYKCQKEIDGQSIQDCSLIYFLGVDITNNSFGVYTESMWRLFYGLVLMCKGIKLTTLEKHYVYACAEIVKNRTRKHPADCRFDYQLEYITWWHGHRESYLPWITNQARKELYKWLDTTRKNMLCDTIIEQSELLRVEKAAISDPVSATTMRDPADSEDDSDCEQRSNEGQPITLAPLWTNAQKGLDLFDRMNNKWYHSVHDYHPRDLSQARIKEPKCITRAPQVYIADVKALTGDVKMQGLKRVADLFRDLGEEGTDDGQTQARYLWPAPPEEQKYKRSGIRARSAAKRTCDEALAHDDGDDESDSEGDDEDLKRDPATAADTSEDDDDVEEDDDVEGGSAETHDDIGENNDVEDDEGEDGDDDAQSHAPGDQGAFDEDTFLAALQEAVENAHDEAYGAEDDDEAKVEWDVADDVEEPTMEFEDGKDGEDADDDGERADEEDWPNDEGDDEGDEDDEPEAEAAYYNGEGEESQRSLWTLQQDGQVEEEQAGQSEDAESEAAGDVARNYDSDTAESEEE</sequence>
<feature type="non-terminal residue" evidence="1">
    <location>
        <position position="1"/>
    </location>
</feature>
<reference evidence="1" key="1">
    <citation type="submission" date="2024-09" db="EMBL/GenBank/DDBJ databases">
        <title>Black Yeasts Isolated from many extreme environments.</title>
        <authorList>
            <person name="Coleine C."/>
            <person name="Stajich J.E."/>
            <person name="Selbmann L."/>
        </authorList>
    </citation>
    <scope>NUCLEOTIDE SEQUENCE</scope>
    <source>
        <strain evidence="1">CCFEE 5737</strain>
    </source>
</reference>
<evidence type="ECO:0000313" key="1">
    <source>
        <dbReference type="EMBL" id="KAK3065416.1"/>
    </source>
</evidence>
<dbReference type="EMBL" id="JAWDJW010006336">
    <property type="protein sequence ID" value="KAK3065416.1"/>
    <property type="molecule type" value="Genomic_DNA"/>
</dbReference>
<protein>
    <submittedName>
        <fullName evidence="1">Uncharacterized protein</fullName>
    </submittedName>
</protein>
<accession>A0ACC3DD77</accession>
<name>A0ACC3DD77_9PEZI</name>
<gene>
    <name evidence="1" type="ORF">LTS18_009259</name>
</gene>
<proteinExistence type="predicted"/>